<comment type="subunit">
    <text evidence="6">Forms a complex with KhpA.</text>
</comment>
<dbReference type="InterPro" id="IPR001374">
    <property type="entry name" value="R3H_dom"/>
</dbReference>
<keyword evidence="2 6" id="KW-0694">RNA-binding</keyword>
<comment type="caution">
    <text evidence="6">Lacks conserved residue(s) required for the propagation of feature annotation.</text>
</comment>
<evidence type="ECO:0000256" key="1">
    <source>
        <dbReference type="ARBA" id="ARBA00022490"/>
    </source>
</evidence>
<evidence type="ECO:0000259" key="8">
    <source>
        <dbReference type="PROSITE" id="PS51061"/>
    </source>
</evidence>
<dbReference type="PANTHER" id="PTHR35800:SF1">
    <property type="entry name" value="RNA-BINDING PROTEIN KHPB"/>
    <property type="match status" value="1"/>
</dbReference>
<dbReference type="Proteomes" id="UP001652338">
    <property type="component" value="Unassembled WGS sequence"/>
</dbReference>
<keyword evidence="3 6" id="KW-0133">Cell shape</keyword>
<evidence type="ECO:0000313" key="9">
    <source>
        <dbReference type="EMBL" id="MCU6726349.1"/>
    </source>
</evidence>
<dbReference type="Gene3D" id="3.30.30.80">
    <property type="entry name" value="probable RNA-binding protein from clostridium symbiosum atcc 14940"/>
    <property type="match status" value="1"/>
</dbReference>
<feature type="compositionally biased region" description="Basic and acidic residues" evidence="7">
    <location>
        <begin position="69"/>
        <end position="120"/>
    </location>
</feature>
<feature type="region of interest" description="Disordered" evidence="7">
    <location>
        <begin position="69"/>
        <end position="135"/>
    </location>
</feature>
<dbReference type="Gene3D" id="3.30.1370.50">
    <property type="entry name" value="R3H-like domain"/>
    <property type="match status" value="1"/>
</dbReference>
<comment type="caution">
    <text evidence="9">The sequence shown here is derived from an EMBL/GenBank/DDBJ whole genome shotgun (WGS) entry which is preliminary data.</text>
</comment>
<dbReference type="CDD" id="cd02644">
    <property type="entry name" value="R3H_jag"/>
    <property type="match status" value="1"/>
</dbReference>
<dbReference type="Pfam" id="PF14804">
    <property type="entry name" value="Jag_N"/>
    <property type="match status" value="1"/>
</dbReference>
<dbReference type="RefSeq" id="WP_262655619.1">
    <property type="nucleotide sequence ID" value="NZ_JAOQKE010000023.1"/>
</dbReference>
<dbReference type="Pfam" id="PF13083">
    <property type="entry name" value="KH_KhpA-B"/>
    <property type="match status" value="1"/>
</dbReference>
<dbReference type="PROSITE" id="PS51061">
    <property type="entry name" value="R3H"/>
    <property type="match status" value="1"/>
</dbReference>
<dbReference type="HAMAP" id="MF_00867">
    <property type="entry name" value="KhpB"/>
    <property type="match status" value="1"/>
</dbReference>
<evidence type="ECO:0000256" key="4">
    <source>
        <dbReference type="ARBA" id="ARBA00023186"/>
    </source>
</evidence>
<comment type="similarity">
    <text evidence="6">Belongs to the KhpB RNA-binding protein family.</text>
</comment>
<evidence type="ECO:0000256" key="7">
    <source>
        <dbReference type="SAM" id="MobiDB-lite"/>
    </source>
</evidence>
<name>A0ABT2SPC6_9FIRM</name>
<dbReference type="PANTHER" id="PTHR35800">
    <property type="entry name" value="PROTEIN JAG"/>
    <property type="match status" value="1"/>
</dbReference>
<sequence length="305" mass="35423">MEEYITVTAKTVKDAILEASLKLETFRDNIEYEVIEEGSTGFLGFGSKKAIIKARKKVAVEDILKEEVKEEKPAKKEKREFKKEKKEFKENKKEFKKEKKERPERKEFRQEEPVAVKEETTVAAEPAAEPVQEAPVEVKKERKVVPLTPEEKEEAKEKAVKFLKDVFASIEMEVEVHVEFEDEVLTVEMSGEDMGVLIGKRGQTLDSLQYLTSLVVNKGKSGYVRVKVDTENYRSRRKETLENLAKNIAYKVKRTRRPVFLEPMNPYERRIIHSALQNDPYVTTHSEGEEPYRKVVVTLKRNNNR</sequence>
<dbReference type="Gene3D" id="3.30.300.20">
    <property type="match status" value="1"/>
</dbReference>
<feature type="compositionally biased region" description="Low complexity" evidence="7">
    <location>
        <begin position="121"/>
        <end position="135"/>
    </location>
</feature>
<evidence type="ECO:0000256" key="2">
    <source>
        <dbReference type="ARBA" id="ARBA00022884"/>
    </source>
</evidence>
<comment type="domain">
    <text evidence="6">Has an N-terminal Jag-N domain and 2 RNA-binding domains (KH and R3H).</text>
</comment>
<reference evidence="9 10" key="1">
    <citation type="journal article" date="2021" name="ISME Commun">
        <title>Automated analysis of genomic sequences facilitates high-throughput and comprehensive description of bacteria.</title>
        <authorList>
            <person name="Hitch T.C.A."/>
        </authorList>
    </citation>
    <scope>NUCLEOTIDE SEQUENCE [LARGE SCALE GENOMIC DNA]</scope>
    <source>
        <strain evidence="9 10">Sanger_29</strain>
    </source>
</reference>
<dbReference type="InterPro" id="IPR015946">
    <property type="entry name" value="KH_dom-like_a/b"/>
</dbReference>
<keyword evidence="10" id="KW-1185">Reference proteome</keyword>
<keyword evidence="5 6" id="KW-0961">Cell wall biogenesis/degradation</keyword>
<organism evidence="9 10">
    <name type="scientific">Muricoprocola aceti</name>
    <dbReference type="NCBI Taxonomy" id="2981772"/>
    <lineage>
        <taxon>Bacteria</taxon>
        <taxon>Bacillati</taxon>
        <taxon>Bacillota</taxon>
        <taxon>Clostridia</taxon>
        <taxon>Lachnospirales</taxon>
        <taxon>Lachnospiraceae</taxon>
        <taxon>Muricoprocola</taxon>
    </lineage>
</organism>
<keyword evidence="4 6" id="KW-0143">Chaperone</keyword>
<protein>
    <recommendedName>
        <fullName evidence="6">RNA-binding protein KhpB</fullName>
    </recommendedName>
    <alternativeName>
        <fullName evidence="6">RNA-binding protein EloR</fullName>
    </alternativeName>
</protein>
<dbReference type="CDD" id="cd02414">
    <property type="entry name" value="KH-II_Jag"/>
    <property type="match status" value="1"/>
</dbReference>
<accession>A0ABT2SPC6</accession>
<comment type="subcellular location">
    <subcellularLocation>
        <location evidence="6">Cytoplasm</location>
    </subcellularLocation>
</comment>
<dbReference type="InterPro" id="IPR032782">
    <property type="entry name" value="KhpB_N"/>
</dbReference>
<feature type="domain" description="R3H" evidence="8">
    <location>
        <begin position="235"/>
        <end position="301"/>
    </location>
</feature>
<dbReference type="SMART" id="SM00393">
    <property type="entry name" value="R3H"/>
    <property type="match status" value="1"/>
</dbReference>
<dbReference type="Pfam" id="PF01424">
    <property type="entry name" value="R3H"/>
    <property type="match status" value="1"/>
</dbReference>
<dbReference type="InterPro" id="IPR039247">
    <property type="entry name" value="KhpB"/>
</dbReference>
<dbReference type="InterPro" id="IPR034079">
    <property type="entry name" value="R3H_KhpB"/>
</dbReference>
<dbReference type="SUPFAM" id="SSF82708">
    <property type="entry name" value="R3H domain"/>
    <property type="match status" value="1"/>
</dbReference>
<dbReference type="InterPro" id="IPR036867">
    <property type="entry name" value="R3H_dom_sf"/>
</dbReference>
<dbReference type="EMBL" id="JAOQKE010000023">
    <property type="protein sequence ID" value="MCU6726349.1"/>
    <property type="molecule type" value="Genomic_DNA"/>
</dbReference>
<evidence type="ECO:0000256" key="3">
    <source>
        <dbReference type="ARBA" id="ARBA00022960"/>
    </source>
</evidence>
<gene>
    <name evidence="6" type="primary">khpB</name>
    <name evidence="6" type="synonym">eloR</name>
    <name evidence="9" type="ORF">OCV47_13585</name>
</gene>
<comment type="function">
    <text evidence="6">A probable RNA chaperone. Forms a complex with KhpA which binds to cellular RNA and controls its expression. Plays a role in peptidoglycan (PG) homeostasis and cell length regulation.</text>
</comment>
<dbReference type="InterPro" id="IPR038247">
    <property type="entry name" value="Jag_N_dom_sf"/>
</dbReference>
<evidence type="ECO:0000256" key="5">
    <source>
        <dbReference type="ARBA" id="ARBA00023316"/>
    </source>
</evidence>
<dbReference type="InterPro" id="IPR038008">
    <property type="entry name" value="Jag_KH"/>
</dbReference>
<dbReference type="NCBIfam" id="NF041568">
    <property type="entry name" value="Jag_EloR"/>
    <property type="match status" value="1"/>
</dbReference>
<dbReference type="SMART" id="SM01245">
    <property type="entry name" value="Jag_N"/>
    <property type="match status" value="1"/>
</dbReference>
<keyword evidence="1 6" id="KW-0963">Cytoplasm</keyword>
<evidence type="ECO:0000256" key="6">
    <source>
        <dbReference type="HAMAP-Rule" id="MF_00867"/>
    </source>
</evidence>
<proteinExistence type="inferred from homology"/>
<evidence type="ECO:0000313" key="10">
    <source>
        <dbReference type="Proteomes" id="UP001652338"/>
    </source>
</evidence>